<feature type="domain" description="Aminoacyl-transfer RNA synthetases class-II family profile" evidence="1">
    <location>
        <begin position="126"/>
        <end position="388"/>
    </location>
</feature>
<dbReference type="InterPro" id="IPR006195">
    <property type="entry name" value="aa-tRNA-synth_II"/>
</dbReference>
<evidence type="ECO:0000259" key="1">
    <source>
        <dbReference type="PROSITE" id="PS50862"/>
    </source>
</evidence>
<dbReference type="EMBL" id="BSDI01000022">
    <property type="protein sequence ID" value="GLH99256.1"/>
    <property type="molecule type" value="Genomic_DNA"/>
</dbReference>
<dbReference type="SUPFAM" id="SSF55681">
    <property type="entry name" value="Class II aaRS and biotin synthetases"/>
    <property type="match status" value="1"/>
</dbReference>
<name>A0ABQ5QZ96_9ACTN</name>
<accession>A0ABQ5QZ96</accession>
<sequence>MIETTVVLRTPIAEAQAAELERRILFVSPHISSFRLVVRDGAVHSVLLFSTGEPDRAALTTKVNALVETDLVPQPELPVKVVWESAHAGAAHADVYPSLLASGLVSECGEGQVAFAEPLISLLDGLDRRIRGIVVAAFGATEYRYPTLIRTDVLDRAGYPAAFPQFLMFVTRLHEDLDVYREFQEAHETVGSVPPAVLTQCRNVDYCLPPTMCFHTFAQYRGRALPGTGLHTVTSCGKSFRHEGRYATTLERLWDFTIRETVFLGGRGEVLDARESLMRTIFDLFDEWELDGYCQVATDPFFVGADPASKAWSQRLLELKYEVRLRLGSGRDLAVGSFNFHDDFFGRSFDITRAGDGPVVSGCAGFGLERLLYAVLSRHGADPDGWPPAVRELCGER</sequence>
<evidence type="ECO:0000313" key="3">
    <source>
        <dbReference type="Proteomes" id="UP001144280"/>
    </source>
</evidence>
<proteinExistence type="predicted"/>
<dbReference type="Gene3D" id="3.30.930.10">
    <property type="entry name" value="Bira Bifunctional Protein, Domain 2"/>
    <property type="match status" value="1"/>
</dbReference>
<comment type="caution">
    <text evidence="2">The sequence shown here is derived from an EMBL/GenBank/DDBJ whole genome shotgun (WGS) entry which is preliminary data.</text>
</comment>
<organism evidence="2 3">
    <name type="scientific">Phytohabitans aurantiacus</name>
    <dbReference type="NCBI Taxonomy" id="3016789"/>
    <lineage>
        <taxon>Bacteria</taxon>
        <taxon>Bacillati</taxon>
        <taxon>Actinomycetota</taxon>
        <taxon>Actinomycetes</taxon>
        <taxon>Micromonosporales</taxon>
        <taxon>Micromonosporaceae</taxon>
    </lineage>
</organism>
<reference evidence="2" key="1">
    <citation type="submission" date="2022-12" db="EMBL/GenBank/DDBJ databases">
        <title>New Phytohabitans aurantiacus sp. RD004123 nov., an actinomycete isolated from soil.</title>
        <authorList>
            <person name="Triningsih D.W."/>
            <person name="Harunari E."/>
            <person name="Igarashi Y."/>
        </authorList>
    </citation>
    <scope>NUCLEOTIDE SEQUENCE</scope>
    <source>
        <strain evidence="2">RD004123</strain>
    </source>
</reference>
<evidence type="ECO:0000313" key="2">
    <source>
        <dbReference type="EMBL" id="GLH99256.1"/>
    </source>
</evidence>
<dbReference type="RefSeq" id="WP_281898790.1">
    <property type="nucleotide sequence ID" value="NZ_BSDI01000022.1"/>
</dbReference>
<dbReference type="Proteomes" id="UP001144280">
    <property type="component" value="Unassembled WGS sequence"/>
</dbReference>
<gene>
    <name evidence="2" type="ORF">Pa4123_45310</name>
</gene>
<protein>
    <recommendedName>
        <fullName evidence="1">Aminoacyl-transfer RNA synthetases class-II family profile domain-containing protein</fullName>
    </recommendedName>
</protein>
<dbReference type="InterPro" id="IPR045864">
    <property type="entry name" value="aa-tRNA-synth_II/BPL/LPL"/>
</dbReference>
<dbReference type="PROSITE" id="PS50862">
    <property type="entry name" value="AA_TRNA_LIGASE_II"/>
    <property type="match status" value="1"/>
</dbReference>
<keyword evidence="3" id="KW-1185">Reference proteome</keyword>